<evidence type="ECO:0000256" key="9">
    <source>
        <dbReference type="ARBA" id="ARBA00023049"/>
    </source>
</evidence>
<dbReference type="InterPro" id="IPR036034">
    <property type="entry name" value="PDZ_sf"/>
</dbReference>
<evidence type="ECO:0000256" key="5">
    <source>
        <dbReference type="ARBA" id="ARBA00022692"/>
    </source>
</evidence>
<comment type="subcellular location">
    <subcellularLocation>
        <location evidence="2">Membrane</location>
        <topology evidence="2">Multi-pass membrane protein</topology>
    </subcellularLocation>
</comment>
<dbReference type="Gene3D" id="2.30.42.10">
    <property type="match status" value="1"/>
</dbReference>
<dbReference type="InterPro" id="IPR008915">
    <property type="entry name" value="Peptidase_M50"/>
</dbReference>
<organism evidence="13">
    <name type="scientific">Polynucleobacter sp. UK-FUSCHL-C3</name>
    <dbReference type="NCBI Taxonomy" id="2955208"/>
    <lineage>
        <taxon>Bacteria</taxon>
        <taxon>Pseudomonadati</taxon>
        <taxon>Pseudomonadota</taxon>
        <taxon>Betaproteobacteria</taxon>
        <taxon>Burkholderiales</taxon>
        <taxon>Burkholderiaceae</taxon>
        <taxon>Polynucleobacter</taxon>
    </lineage>
</organism>
<dbReference type="PANTHER" id="PTHR42837">
    <property type="entry name" value="REGULATOR OF SIGMA-E PROTEASE RSEP"/>
    <property type="match status" value="1"/>
</dbReference>
<accession>A0AAU8A3H6</accession>
<keyword evidence="6" id="KW-0378">Hydrolase</keyword>
<dbReference type="GO" id="GO:0006508">
    <property type="term" value="P:proteolysis"/>
    <property type="evidence" value="ECO:0007669"/>
    <property type="project" value="UniProtKB-KW"/>
</dbReference>
<feature type="domain" description="Peptidase M50" evidence="12">
    <location>
        <begin position="9"/>
        <end position="357"/>
    </location>
</feature>
<dbReference type="EMBL" id="CP099959">
    <property type="protein sequence ID" value="XCC58253.1"/>
    <property type="molecule type" value="Genomic_DNA"/>
</dbReference>
<evidence type="ECO:0000256" key="4">
    <source>
        <dbReference type="ARBA" id="ARBA00022670"/>
    </source>
</evidence>
<protein>
    <submittedName>
        <fullName evidence="13">RIP metalloprotease</fullName>
    </submittedName>
</protein>
<dbReference type="RefSeq" id="WP_353439444.1">
    <property type="nucleotide sequence ID" value="NZ_CP099959.1"/>
</dbReference>
<evidence type="ECO:0000259" key="12">
    <source>
        <dbReference type="Pfam" id="PF02163"/>
    </source>
</evidence>
<reference evidence="13" key="1">
    <citation type="submission" date="2022-06" db="EMBL/GenBank/DDBJ databases">
        <title>New Polynucleobacter species.</title>
        <authorList>
            <person name="Hahn M.W."/>
        </authorList>
    </citation>
    <scope>NUCLEOTIDE SEQUENCE</scope>
    <source>
        <strain evidence="13">UK-FUSCHL-C3</strain>
    </source>
</reference>
<dbReference type="Pfam" id="PF02163">
    <property type="entry name" value="Peptidase_M50"/>
    <property type="match status" value="1"/>
</dbReference>
<evidence type="ECO:0000256" key="11">
    <source>
        <dbReference type="SAM" id="Phobius"/>
    </source>
</evidence>
<dbReference type="AlphaFoldDB" id="A0AAU8A3H6"/>
<gene>
    <name evidence="13" type="ORF">NKE59_02895</name>
</gene>
<evidence type="ECO:0000256" key="8">
    <source>
        <dbReference type="ARBA" id="ARBA00022989"/>
    </source>
</evidence>
<comment type="similarity">
    <text evidence="3">Belongs to the peptidase M50B family.</text>
</comment>
<feature type="transmembrane region" description="Helical" evidence="11">
    <location>
        <begin position="346"/>
        <end position="364"/>
    </location>
</feature>
<comment type="cofactor">
    <cofactor evidence="1">
        <name>Zn(2+)</name>
        <dbReference type="ChEBI" id="CHEBI:29105"/>
    </cofactor>
</comment>
<evidence type="ECO:0000256" key="6">
    <source>
        <dbReference type="ARBA" id="ARBA00022801"/>
    </source>
</evidence>
<evidence type="ECO:0000256" key="7">
    <source>
        <dbReference type="ARBA" id="ARBA00022833"/>
    </source>
</evidence>
<dbReference type="PANTHER" id="PTHR42837:SF2">
    <property type="entry name" value="MEMBRANE METALLOPROTEASE ARASP2, CHLOROPLASTIC-RELATED"/>
    <property type="match status" value="1"/>
</dbReference>
<keyword evidence="10 11" id="KW-0472">Membrane</keyword>
<dbReference type="GO" id="GO:0004222">
    <property type="term" value="F:metalloendopeptidase activity"/>
    <property type="evidence" value="ECO:0007669"/>
    <property type="project" value="InterPro"/>
</dbReference>
<sequence>MEVLSTLLYFLVTIGILVSFHEFGHYAAARLCGVKVLRFAVGFGKPLLSFRSKSQTEWVIAAIPLGGYVKLLDGRDTEQIISDEDRPCAFDTQPLWRRSFIVAAGPLANFLLAILLLAFIYINGVQQLPAQIKAPAVQTLAAQLDMEAGDEILAMKLDSDSEFVPIVSWNDLRWRLLDAITAEEGFSLELESKDGKGHVVQFRAENLPRLTPDSDPFARLGILPMPGKDDKGESTWFELQLDPLDALIYAGERVWLITKVSTRMMTGLITGSTSLKQLSGPISIADMAGKSAQFGWQSFLSFLALLSISIGLLNLVPLPMLDGGQLLYDAWELVSGKRLSIELQEIFQKFGFILIISLTIFAVFNDLQRFFPS</sequence>
<proteinExistence type="inferred from homology"/>
<keyword evidence="8 11" id="KW-1133">Transmembrane helix</keyword>
<evidence type="ECO:0000256" key="2">
    <source>
        <dbReference type="ARBA" id="ARBA00004141"/>
    </source>
</evidence>
<feature type="transmembrane region" description="Helical" evidence="11">
    <location>
        <begin position="294"/>
        <end position="316"/>
    </location>
</feature>
<dbReference type="GO" id="GO:0016020">
    <property type="term" value="C:membrane"/>
    <property type="evidence" value="ECO:0007669"/>
    <property type="project" value="UniProtKB-SubCell"/>
</dbReference>
<keyword evidence="5 11" id="KW-0812">Transmembrane</keyword>
<name>A0AAU8A3H6_9BURK</name>
<feature type="transmembrane region" description="Helical" evidence="11">
    <location>
        <begin position="6"/>
        <end position="28"/>
    </location>
</feature>
<evidence type="ECO:0000256" key="3">
    <source>
        <dbReference type="ARBA" id="ARBA00007931"/>
    </source>
</evidence>
<dbReference type="CDD" id="cd06163">
    <property type="entry name" value="S2P-M50_PDZ_RseP-like"/>
    <property type="match status" value="1"/>
</dbReference>
<evidence type="ECO:0000256" key="10">
    <source>
        <dbReference type="ARBA" id="ARBA00023136"/>
    </source>
</evidence>
<keyword evidence="9 13" id="KW-0482">Metalloprotease</keyword>
<keyword evidence="4" id="KW-0645">Protease</keyword>
<keyword evidence="7" id="KW-0862">Zinc</keyword>
<evidence type="ECO:0000313" key="13">
    <source>
        <dbReference type="EMBL" id="XCC58253.1"/>
    </source>
</evidence>
<feature type="transmembrane region" description="Helical" evidence="11">
    <location>
        <begin position="100"/>
        <end position="122"/>
    </location>
</feature>
<evidence type="ECO:0000256" key="1">
    <source>
        <dbReference type="ARBA" id="ARBA00001947"/>
    </source>
</evidence>
<dbReference type="InterPro" id="IPR004387">
    <property type="entry name" value="Pept_M50_Zn"/>
</dbReference>